<evidence type="ECO:0000313" key="3">
    <source>
        <dbReference type="Proteomes" id="UP000075901"/>
    </source>
</evidence>
<dbReference type="VEuPathDB" id="VectorBase:AMAM012344"/>
<evidence type="ECO:0000313" key="2">
    <source>
        <dbReference type="EnsemblMetazoa" id="AMAM012344-PA"/>
    </source>
</evidence>
<dbReference type="EnsemblMetazoa" id="AMAM012344-RA">
    <property type="protein sequence ID" value="AMAM012344-PA"/>
    <property type="gene ID" value="AMAM012344"/>
</dbReference>
<organism evidence="2 3">
    <name type="scientific">Anopheles maculatus</name>
    <dbReference type="NCBI Taxonomy" id="74869"/>
    <lineage>
        <taxon>Eukaryota</taxon>
        <taxon>Metazoa</taxon>
        <taxon>Ecdysozoa</taxon>
        <taxon>Arthropoda</taxon>
        <taxon>Hexapoda</taxon>
        <taxon>Insecta</taxon>
        <taxon>Pterygota</taxon>
        <taxon>Neoptera</taxon>
        <taxon>Endopterygota</taxon>
        <taxon>Diptera</taxon>
        <taxon>Nematocera</taxon>
        <taxon>Culicoidea</taxon>
        <taxon>Culicidae</taxon>
        <taxon>Anophelinae</taxon>
        <taxon>Anopheles</taxon>
        <taxon>Anopheles maculatus group</taxon>
    </lineage>
</organism>
<name>A0A182SS72_9DIPT</name>
<dbReference type="Proteomes" id="UP000075901">
    <property type="component" value="Unassembled WGS sequence"/>
</dbReference>
<dbReference type="InterPro" id="IPR058767">
    <property type="entry name" value="MCM8_N"/>
</dbReference>
<evidence type="ECO:0000259" key="1">
    <source>
        <dbReference type="Pfam" id="PF26065"/>
    </source>
</evidence>
<dbReference type="AlphaFoldDB" id="A0A182SS72"/>
<reference evidence="2" key="2">
    <citation type="submission" date="2020-05" db="UniProtKB">
        <authorList>
            <consortium name="EnsemblMetazoa"/>
        </authorList>
    </citation>
    <scope>IDENTIFICATION</scope>
    <source>
        <strain evidence="2">maculatus3</strain>
    </source>
</reference>
<accession>A0A182SS72</accession>
<sequence>MEPVHLKVIHCLENYNPSQSTSTGILGIASVGNYTFRTKVERCGYFEFKLHLARNDRFVQDAWPTFEKDLNEYPDYTIACIGLAMYRSVALYYGAKRLCSSTTEIPKIYPRLCYFATEKPIGTIDTNST</sequence>
<keyword evidence="3" id="KW-1185">Reference proteome</keyword>
<protein>
    <recommendedName>
        <fullName evidence="1">MCM8 N-terminal domain-containing protein</fullName>
    </recommendedName>
</protein>
<reference evidence="3" key="1">
    <citation type="submission" date="2013-09" db="EMBL/GenBank/DDBJ databases">
        <title>The Genome Sequence of Anopheles maculatus species B.</title>
        <authorList>
            <consortium name="The Broad Institute Genomics Platform"/>
            <person name="Neafsey D.E."/>
            <person name="Besansky N."/>
            <person name="Howell P."/>
            <person name="Walton C."/>
            <person name="Young S.K."/>
            <person name="Zeng Q."/>
            <person name="Gargeya S."/>
            <person name="Fitzgerald M."/>
            <person name="Haas B."/>
            <person name="Abouelleil A."/>
            <person name="Allen A.W."/>
            <person name="Alvarado L."/>
            <person name="Arachchi H.M."/>
            <person name="Berlin A.M."/>
            <person name="Chapman S.B."/>
            <person name="Gainer-Dewar J."/>
            <person name="Goldberg J."/>
            <person name="Griggs A."/>
            <person name="Gujja S."/>
            <person name="Hansen M."/>
            <person name="Howarth C."/>
            <person name="Imamovic A."/>
            <person name="Ireland A."/>
            <person name="Larimer J."/>
            <person name="McCowan C."/>
            <person name="Murphy C."/>
            <person name="Pearson M."/>
            <person name="Poon T.W."/>
            <person name="Priest M."/>
            <person name="Roberts A."/>
            <person name="Saif S."/>
            <person name="Shea T."/>
            <person name="Sisk P."/>
            <person name="Sykes S."/>
            <person name="Wortman J."/>
            <person name="Nusbaum C."/>
            <person name="Birren B."/>
        </authorList>
    </citation>
    <scope>NUCLEOTIDE SEQUENCE [LARGE SCALE GENOMIC DNA]</scope>
    <source>
        <strain evidence="3">maculatus3</strain>
    </source>
</reference>
<proteinExistence type="predicted"/>
<dbReference type="Pfam" id="PF26065">
    <property type="entry name" value="MCM8_N"/>
    <property type="match status" value="1"/>
</dbReference>
<feature type="domain" description="MCM8 N-terminal" evidence="1">
    <location>
        <begin position="38"/>
        <end position="89"/>
    </location>
</feature>